<evidence type="ECO:0000313" key="1">
    <source>
        <dbReference type="EMBL" id="RGR76301.1"/>
    </source>
</evidence>
<dbReference type="GeneID" id="83014340"/>
<dbReference type="Proteomes" id="UP000284178">
    <property type="component" value="Unassembled WGS sequence"/>
</dbReference>
<evidence type="ECO:0000313" key="2">
    <source>
        <dbReference type="Proteomes" id="UP000284178"/>
    </source>
</evidence>
<comment type="caution">
    <text evidence="1">The sequence shown here is derived from an EMBL/GenBank/DDBJ whole genome shotgun (WGS) entry which is preliminary data.</text>
</comment>
<reference evidence="1 2" key="1">
    <citation type="submission" date="2018-08" db="EMBL/GenBank/DDBJ databases">
        <title>A genome reference for cultivated species of the human gut microbiota.</title>
        <authorList>
            <person name="Zou Y."/>
            <person name="Xue W."/>
            <person name="Luo G."/>
        </authorList>
    </citation>
    <scope>NUCLEOTIDE SEQUENCE [LARGE SCALE GENOMIC DNA]</scope>
    <source>
        <strain evidence="1 2">AF24-29</strain>
    </source>
</reference>
<name>A0A412G5U9_9FIRM</name>
<sequence length="94" mass="10276">MAKKIKIIVESPEQNVVIPAIPLSAAAAILKVVLWGSQYIPASSRDESVQLLLDNRDAILDLVQTSVRELKACEPFRLVEVESGPNRVLIDILG</sequence>
<organism evidence="1 2">
    <name type="scientific">Holdemania filiformis</name>
    <dbReference type="NCBI Taxonomy" id="61171"/>
    <lineage>
        <taxon>Bacteria</taxon>
        <taxon>Bacillati</taxon>
        <taxon>Bacillota</taxon>
        <taxon>Erysipelotrichia</taxon>
        <taxon>Erysipelotrichales</taxon>
        <taxon>Erysipelotrichaceae</taxon>
        <taxon>Holdemania</taxon>
    </lineage>
</organism>
<gene>
    <name evidence="1" type="ORF">DWY25_02810</name>
</gene>
<dbReference type="RefSeq" id="WP_117893379.1">
    <property type="nucleotide sequence ID" value="NZ_CABJCV010000002.1"/>
</dbReference>
<proteinExistence type="predicted"/>
<accession>A0A412G5U9</accession>
<dbReference type="AlphaFoldDB" id="A0A412G5U9"/>
<keyword evidence="2" id="KW-1185">Reference proteome</keyword>
<dbReference type="EMBL" id="QRUP01000002">
    <property type="protein sequence ID" value="RGR76301.1"/>
    <property type="molecule type" value="Genomic_DNA"/>
</dbReference>
<protein>
    <submittedName>
        <fullName evidence="1">Uncharacterized protein</fullName>
    </submittedName>
</protein>